<name>A0A6C0F1P0_9ZZZZ</name>
<feature type="transmembrane region" description="Helical" evidence="1">
    <location>
        <begin position="74"/>
        <end position="96"/>
    </location>
</feature>
<feature type="transmembrane region" description="Helical" evidence="1">
    <location>
        <begin position="14"/>
        <end position="33"/>
    </location>
</feature>
<proteinExistence type="predicted"/>
<dbReference type="EMBL" id="MN739002">
    <property type="protein sequence ID" value="QHT34573.1"/>
    <property type="molecule type" value="Genomic_DNA"/>
</dbReference>
<keyword evidence="1" id="KW-0812">Transmembrane</keyword>
<protein>
    <submittedName>
        <fullName evidence="2">Uncharacterized protein</fullName>
    </submittedName>
</protein>
<organism evidence="2">
    <name type="scientific">viral metagenome</name>
    <dbReference type="NCBI Taxonomy" id="1070528"/>
    <lineage>
        <taxon>unclassified sequences</taxon>
        <taxon>metagenomes</taxon>
        <taxon>organismal metagenomes</taxon>
    </lineage>
</organism>
<reference evidence="2" key="1">
    <citation type="journal article" date="2020" name="Nature">
        <title>Giant virus diversity and host interactions through global metagenomics.</title>
        <authorList>
            <person name="Schulz F."/>
            <person name="Roux S."/>
            <person name="Paez-Espino D."/>
            <person name="Jungbluth S."/>
            <person name="Walsh D.A."/>
            <person name="Denef V.J."/>
            <person name="McMahon K.D."/>
            <person name="Konstantinidis K.T."/>
            <person name="Eloe-Fadrosh E.A."/>
            <person name="Kyrpides N.C."/>
            <person name="Woyke T."/>
        </authorList>
    </citation>
    <scope>NUCLEOTIDE SEQUENCE</scope>
    <source>
        <strain evidence="2">GVMAG-M-3300009163-63</strain>
    </source>
</reference>
<keyword evidence="1" id="KW-1133">Transmembrane helix</keyword>
<evidence type="ECO:0000256" key="1">
    <source>
        <dbReference type="SAM" id="Phobius"/>
    </source>
</evidence>
<sequence length="109" mass="12882">MSSFYIKIEDVYDYLLYTFYVLYIIVILNLTYFDSVTKYLPTIQSALKYFVIIFLIVRFNPYSNAKFTEFDKKIIFSSSLFLLSTTTLTDLLLTYFNKNAKKIGLNVKL</sequence>
<accession>A0A6C0F1P0</accession>
<keyword evidence="1" id="KW-0472">Membrane</keyword>
<feature type="transmembrane region" description="Helical" evidence="1">
    <location>
        <begin position="45"/>
        <end position="62"/>
    </location>
</feature>
<dbReference type="AlphaFoldDB" id="A0A6C0F1P0"/>
<evidence type="ECO:0000313" key="2">
    <source>
        <dbReference type="EMBL" id="QHT34573.1"/>
    </source>
</evidence>